<reference evidence="1" key="1">
    <citation type="submission" date="2018-05" db="EMBL/GenBank/DDBJ databases">
        <authorList>
            <person name="Lanie J.A."/>
            <person name="Ng W.-L."/>
            <person name="Kazmierczak K.M."/>
            <person name="Andrzejewski T.M."/>
            <person name="Davidsen T.M."/>
            <person name="Wayne K.J."/>
            <person name="Tettelin H."/>
            <person name="Glass J.I."/>
            <person name="Rusch D."/>
            <person name="Podicherti R."/>
            <person name="Tsui H.-C.T."/>
            <person name="Winkler M.E."/>
        </authorList>
    </citation>
    <scope>NUCLEOTIDE SEQUENCE</scope>
</reference>
<dbReference type="AlphaFoldDB" id="A0A383DMP5"/>
<dbReference type="EMBL" id="UINC01218652">
    <property type="protein sequence ID" value="SVE45772.1"/>
    <property type="molecule type" value="Genomic_DNA"/>
</dbReference>
<proteinExistence type="predicted"/>
<organism evidence="1">
    <name type="scientific">marine metagenome</name>
    <dbReference type="NCBI Taxonomy" id="408172"/>
    <lineage>
        <taxon>unclassified sequences</taxon>
        <taxon>metagenomes</taxon>
        <taxon>ecological metagenomes</taxon>
    </lineage>
</organism>
<name>A0A383DMP5_9ZZZZ</name>
<sequence length="87" mass="9482">MDPSPNTGMFPPAENGLSLAEIDTPALIVDLDAFERNLDKMAALIKETGVKLRPHSKTHKSPWIAHQQIERGAVGVCCQKVSEAEVM</sequence>
<gene>
    <name evidence="1" type="ORF">METZ01_LOCUS498626</name>
</gene>
<dbReference type="PANTHER" id="PTHR28004:SF2">
    <property type="entry name" value="D-SERINE DEHYDRATASE"/>
    <property type="match status" value="1"/>
</dbReference>
<dbReference type="GO" id="GO:0008721">
    <property type="term" value="F:D-serine ammonia-lyase activity"/>
    <property type="evidence" value="ECO:0007669"/>
    <property type="project" value="TreeGrafter"/>
</dbReference>
<evidence type="ECO:0000313" key="1">
    <source>
        <dbReference type="EMBL" id="SVE45772.1"/>
    </source>
</evidence>
<dbReference type="GO" id="GO:0036088">
    <property type="term" value="P:D-serine catabolic process"/>
    <property type="evidence" value="ECO:0007669"/>
    <property type="project" value="TreeGrafter"/>
</dbReference>
<protein>
    <submittedName>
        <fullName evidence="1">Uncharacterized protein</fullName>
    </submittedName>
</protein>
<dbReference type="PANTHER" id="PTHR28004">
    <property type="entry name" value="ZGC:162816-RELATED"/>
    <property type="match status" value="1"/>
</dbReference>
<accession>A0A383DMP5</accession>
<dbReference type="SUPFAM" id="SSF51419">
    <property type="entry name" value="PLP-binding barrel"/>
    <property type="match status" value="1"/>
</dbReference>
<dbReference type="Gene3D" id="3.20.20.10">
    <property type="entry name" value="Alanine racemase"/>
    <property type="match status" value="1"/>
</dbReference>
<dbReference type="InterPro" id="IPR029066">
    <property type="entry name" value="PLP-binding_barrel"/>
</dbReference>
<dbReference type="InterPro" id="IPR051466">
    <property type="entry name" value="D-amino_acid_metab_enzyme"/>
</dbReference>
<feature type="non-terminal residue" evidence="1">
    <location>
        <position position="87"/>
    </location>
</feature>